<protein>
    <submittedName>
        <fullName evidence="3">G11196 protein</fullName>
    </submittedName>
</protein>
<sequence>MLASVSDKKQSSFPQAKYPHAYTLVIVSAHSPYYTGNHWAIYDSSNDFYGYDDNDMTAGDYDYDDDHNLPAGCQYLDPQSSETIDTSSSSASAQAPGPAAADGSGHVSAPAPAPGSAVAAEAAPVQATPPSANTGRRAVLSVSPSYLAPAPAPGMAPGDATSANATGSAAQSGGTADMQGQGNLLCRPIAAKEDAPPGMSRNTKIIIAVVVPVGVMLVVFCIWCACRR</sequence>
<feature type="compositionally biased region" description="Low complexity" evidence="1">
    <location>
        <begin position="153"/>
        <end position="176"/>
    </location>
</feature>
<feature type="transmembrane region" description="Helical" evidence="2">
    <location>
        <begin position="205"/>
        <end position="226"/>
    </location>
</feature>
<feature type="region of interest" description="Disordered" evidence="1">
    <location>
        <begin position="151"/>
        <end position="178"/>
    </location>
</feature>
<evidence type="ECO:0000256" key="1">
    <source>
        <dbReference type="SAM" id="MobiDB-lite"/>
    </source>
</evidence>
<name>A0ABP1G7A5_9CHLO</name>
<dbReference type="EMBL" id="CAXHTA020000018">
    <property type="protein sequence ID" value="CAL5228119.1"/>
    <property type="molecule type" value="Genomic_DNA"/>
</dbReference>
<accession>A0ABP1G7A5</accession>
<feature type="region of interest" description="Disordered" evidence="1">
    <location>
        <begin position="74"/>
        <end position="136"/>
    </location>
</feature>
<evidence type="ECO:0000313" key="4">
    <source>
        <dbReference type="Proteomes" id="UP001497392"/>
    </source>
</evidence>
<reference evidence="3 4" key="1">
    <citation type="submission" date="2024-06" db="EMBL/GenBank/DDBJ databases">
        <authorList>
            <person name="Kraege A."/>
            <person name="Thomma B."/>
        </authorList>
    </citation>
    <scope>NUCLEOTIDE SEQUENCE [LARGE SCALE GENOMIC DNA]</scope>
</reference>
<organism evidence="3 4">
    <name type="scientific">Coccomyxa viridis</name>
    <dbReference type="NCBI Taxonomy" id="1274662"/>
    <lineage>
        <taxon>Eukaryota</taxon>
        <taxon>Viridiplantae</taxon>
        <taxon>Chlorophyta</taxon>
        <taxon>core chlorophytes</taxon>
        <taxon>Trebouxiophyceae</taxon>
        <taxon>Trebouxiophyceae incertae sedis</taxon>
        <taxon>Coccomyxaceae</taxon>
        <taxon>Coccomyxa</taxon>
    </lineage>
</organism>
<evidence type="ECO:0000313" key="3">
    <source>
        <dbReference type="EMBL" id="CAL5228119.1"/>
    </source>
</evidence>
<dbReference type="Proteomes" id="UP001497392">
    <property type="component" value="Unassembled WGS sequence"/>
</dbReference>
<proteinExistence type="predicted"/>
<gene>
    <name evidence="3" type="primary">g11196</name>
    <name evidence="3" type="ORF">VP750_LOCUS10025</name>
</gene>
<comment type="caution">
    <text evidence="3">The sequence shown here is derived from an EMBL/GenBank/DDBJ whole genome shotgun (WGS) entry which is preliminary data.</text>
</comment>
<keyword evidence="2" id="KW-0472">Membrane</keyword>
<keyword evidence="2" id="KW-1133">Transmembrane helix</keyword>
<evidence type="ECO:0000256" key="2">
    <source>
        <dbReference type="SAM" id="Phobius"/>
    </source>
</evidence>
<feature type="compositionally biased region" description="Low complexity" evidence="1">
    <location>
        <begin position="79"/>
        <end position="130"/>
    </location>
</feature>
<keyword evidence="2" id="KW-0812">Transmembrane</keyword>
<keyword evidence="4" id="KW-1185">Reference proteome</keyword>